<dbReference type="EMBL" id="CACRUA010000028">
    <property type="protein sequence ID" value="VYU47298.1"/>
    <property type="molecule type" value="Genomic_DNA"/>
</dbReference>
<evidence type="ECO:0000313" key="1">
    <source>
        <dbReference type="EMBL" id="MDB2000375.1"/>
    </source>
</evidence>
<proteinExistence type="predicted"/>
<evidence type="ECO:0000313" key="2">
    <source>
        <dbReference type="EMBL" id="VYU47298.1"/>
    </source>
</evidence>
<sequence length="82" mass="9372">MAREIVFKMERPGLVEEGQEVEVSESVTPFNVNYMIEPAVAMSGLFKLNNRLKTENGTTKGIVKKIEENDRGFYITVIFEEE</sequence>
<reference evidence="2" key="1">
    <citation type="submission" date="2019-11" db="EMBL/GenBank/DDBJ databases">
        <authorList>
            <person name="Feng L."/>
        </authorList>
    </citation>
    <scope>NUCLEOTIDE SEQUENCE</scope>
    <source>
        <strain evidence="2">CsymbiosumLFYP84</strain>
    </source>
</reference>
<dbReference type="AlphaFoldDB" id="A0A6N3F5F1"/>
<name>A0A6N3F5F1_CLOSY</name>
<reference evidence="1" key="2">
    <citation type="submission" date="2023-01" db="EMBL/GenBank/DDBJ databases">
        <title>Human gut microbiome strain richness.</title>
        <authorList>
            <person name="Chen-Liaw A."/>
        </authorList>
    </citation>
    <scope>NUCLEOTIDE SEQUENCE</scope>
    <source>
        <strain evidence="1">B1_m1001713B170214d0_201011</strain>
    </source>
</reference>
<protein>
    <submittedName>
        <fullName evidence="2">Uncharacterized protein</fullName>
    </submittedName>
</protein>
<gene>
    <name evidence="2" type="ORF">CSLFYP84_02380</name>
    <name evidence="1" type="ORF">PM006_09205</name>
</gene>
<dbReference type="Proteomes" id="UP001300871">
    <property type="component" value="Unassembled WGS sequence"/>
</dbReference>
<organism evidence="2">
    <name type="scientific">Clostridium symbiosum</name>
    <name type="common">Bacteroides symbiosus</name>
    <dbReference type="NCBI Taxonomy" id="1512"/>
    <lineage>
        <taxon>Bacteria</taxon>
        <taxon>Bacillati</taxon>
        <taxon>Bacillota</taxon>
        <taxon>Clostridia</taxon>
        <taxon>Lachnospirales</taxon>
        <taxon>Lachnospiraceae</taxon>
        <taxon>Otoolea</taxon>
    </lineage>
</organism>
<accession>A0A6N3F5F1</accession>
<dbReference type="EMBL" id="JAQLGM010000018">
    <property type="protein sequence ID" value="MDB2000375.1"/>
    <property type="molecule type" value="Genomic_DNA"/>
</dbReference>